<dbReference type="Proteomes" id="UP000499080">
    <property type="component" value="Unassembled WGS sequence"/>
</dbReference>
<protein>
    <submittedName>
        <fullName evidence="1">Uncharacterized protein</fullName>
    </submittedName>
</protein>
<name>A0A4Y1ZZR6_ARAVE</name>
<evidence type="ECO:0000313" key="1">
    <source>
        <dbReference type="EMBL" id="GBL72685.1"/>
    </source>
</evidence>
<gene>
    <name evidence="1" type="ORF">AVEN_127929_1</name>
</gene>
<keyword evidence="2" id="KW-1185">Reference proteome</keyword>
<reference evidence="1 2" key="1">
    <citation type="journal article" date="2019" name="Sci. Rep.">
        <title>Orb-weaving spider Araneus ventricosus genome elucidates the spidroin gene catalogue.</title>
        <authorList>
            <person name="Kono N."/>
            <person name="Nakamura H."/>
            <person name="Ohtoshi R."/>
            <person name="Moran D.A.P."/>
            <person name="Shinohara A."/>
            <person name="Yoshida Y."/>
            <person name="Fujiwara M."/>
            <person name="Mori M."/>
            <person name="Tomita M."/>
            <person name="Arakawa K."/>
        </authorList>
    </citation>
    <scope>NUCLEOTIDE SEQUENCE [LARGE SCALE GENOMIC DNA]</scope>
</reference>
<dbReference type="EMBL" id="BGPR01000002">
    <property type="protein sequence ID" value="GBL72685.1"/>
    <property type="molecule type" value="Genomic_DNA"/>
</dbReference>
<evidence type="ECO:0000313" key="2">
    <source>
        <dbReference type="Proteomes" id="UP000499080"/>
    </source>
</evidence>
<comment type="caution">
    <text evidence="1">The sequence shown here is derived from an EMBL/GenBank/DDBJ whole genome shotgun (WGS) entry which is preliminary data.</text>
</comment>
<sequence length="167" mass="18883">MRQQIDPTGRKLFQPFKYMASSQIRSLFSSMSALHKGGILKPPNPGLEHVDVINEDLNDITEQELEQQELQNLLTTPEPIHDVQLQLVGLKQEKEGKGKKRNLNICPTTPKRIKNTSAKCPNRHPAVTDVRCRRNVPVDTHLLTMSGVDEMSARHVFPPHGKPTRLI</sequence>
<accession>A0A4Y1ZZR6</accession>
<dbReference type="AlphaFoldDB" id="A0A4Y1ZZR6"/>
<proteinExistence type="predicted"/>
<organism evidence="1 2">
    <name type="scientific">Araneus ventricosus</name>
    <name type="common">Orbweaver spider</name>
    <name type="synonym">Epeira ventricosa</name>
    <dbReference type="NCBI Taxonomy" id="182803"/>
    <lineage>
        <taxon>Eukaryota</taxon>
        <taxon>Metazoa</taxon>
        <taxon>Ecdysozoa</taxon>
        <taxon>Arthropoda</taxon>
        <taxon>Chelicerata</taxon>
        <taxon>Arachnida</taxon>
        <taxon>Araneae</taxon>
        <taxon>Araneomorphae</taxon>
        <taxon>Entelegynae</taxon>
        <taxon>Araneoidea</taxon>
        <taxon>Araneidae</taxon>
        <taxon>Araneus</taxon>
    </lineage>
</organism>